<evidence type="ECO:0000313" key="6">
    <source>
        <dbReference type="Proteomes" id="UP001596137"/>
    </source>
</evidence>
<evidence type="ECO:0000256" key="3">
    <source>
        <dbReference type="ARBA" id="ARBA00023239"/>
    </source>
</evidence>
<evidence type="ECO:0000256" key="2">
    <source>
        <dbReference type="ARBA" id="ARBA00022723"/>
    </source>
</evidence>
<protein>
    <submittedName>
        <fullName evidence="5">HpcH/HpaI aldolase/citrate lyase family protein</fullName>
    </submittedName>
</protein>
<evidence type="ECO:0000259" key="4">
    <source>
        <dbReference type="Pfam" id="PF03328"/>
    </source>
</evidence>
<dbReference type="Pfam" id="PF03328">
    <property type="entry name" value="HpcH_HpaI"/>
    <property type="match status" value="1"/>
</dbReference>
<accession>A0ABW1NV14</accession>
<dbReference type="InterPro" id="IPR005000">
    <property type="entry name" value="Aldolase/citrate-lyase_domain"/>
</dbReference>
<dbReference type="InterPro" id="IPR050251">
    <property type="entry name" value="HpcH-HpaI_aldolase"/>
</dbReference>
<dbReference type="GO" id="GO:0016829">
    <property type="term" value="F:lyase activity"/>
    <property type="evidence" value="ECO:0007669"/>
    <property type="project" value="UniProtKB-KW"/>
</dbReference>
<dbReference type="PANTHER" id="PTHR30502:SF0">
    <property type="entry name" value="PHOSPHOENOLPYRUVATE CARBOXYLASE FAMILY PROTEIN"/>
    <property type="match status" value="1"/>
</dbReference>
<comment type="caution">
    <text evidence="5">The sequence shown here is derived from an EMBL/GenBank/DDBJ whole genome shotgun (WGS) entry which is preliminary data.</text>
</comment>
<comment type="similarity">
    <text evidence="1">Belongs to the HpcH/HpaI aldolase family.</text>
</comment>
<organism evidence="5 6">
    <name type="scientific">Sphaerisporangium aureirubrum</name>
    <dbReference type="NCBI Taxonomy" id="1544736"/>
    <lineage>
        <taxon>Bacteria</taxon>
        <taxon>Bacillati</taxon>
        <taxon>Actinomycetota</taxon>
        <taxon>Actinomycetes</taxon>
        <taxon>Streptosporangiales</taxon>
        <taxon>Streptosporangiaceae</taxon>
        <taxon>Sphaerisporangium</taxon>
    </lineage>
</organism>
<dbReference type="Proteomes" id="UP001596137">
    <property type="component" value="Unassembled WGS sequence"/>
</dbReference>
<feature type="domain" description="HpcH/HpaI aldolase/citrate lyase" evidence="4">
    <location>
        <begin position="13"/>
        <end position="213"/>
    </location>
</feature>
<reference evidence="6" key="1">
    <citation type="journal article" date="2019" name="Int. J. Syst. Evol. Microbiol.">
        <title>The Global Catalogue of Microorganisms (GCM) 10K type strain sequencing project: providing services to taxonomists for standard genome sequencing and annotation.</title>
        <authorList>
            <consortium name="The Broad Institute Genomics Platform"/>
            <consortium name="The Broad Institute Genome Sequencing Center for Infectious Disease"/>
            <person name="Wu L."/>
            <person name="Ma J."/>
        </authorList>
    </citation>
    <scope>NUCLEOTIDE SEQUENCE [LARGE SCALE GENOMIC DNA]</scope>
    <source>
        <strain evidence="6">JCM 30346</strain>
    </source>
</reference>
<proteinExistence type="inferred from homology"/>
<evidence type="ECO:0000256" key="1">
    <source>
        <dbReference type="ARBA" id="ARBA00005568"/>
    </source>
</evidence>
<dbReference type="SUPFAM" id="SSF51621">
    <property type="entry name" value="Phosphoenolpyruvate/pyruvate domain"/>
    <property type="match status" value="1"/>
</dbReference>
<dbReference type="InterPro" id="IPR015813">
    <property type="entry name" value="Pyrv/PenolPyrv_kinase-like_dom"/>
</dbReference>
<sequence length="253" mass="26239">MTFFASATPATPRLGTWIKLATVESVEIMAHAGFDFVVIDLEHAPLDLGLAAQMITLATALGVDPLVRVPDHTESTIQRVLDAGARGILAPHVDSAEDARRVAAAVRFPPIGRRGAGGTSRAGRWGLTSRAEYLRTGNEDVVCVPQLESAAAVHAAPDILAVPGVDAVFLGAGDLSVSLGVEVADPSVQALLDQARTAAAKAGKPCGAACVDGPSAIRTAALGHQFLIVGNDATMLARTARSTVRDSRPRDER</sequence>
<keyword evidence="6" id="KW-1185">Reference proteome</keyword>
<dbReference type="PANTHER" id="PTHR30502">
    <property type="entry name" value="2-KETO-3-DEOXY-L-RHAMNONATE ALDOLASE"/>
    <property type="match status" value="1"/>
</dbReference>
<keyword evidence="3 5" id="KW-0456">Lyase</keyword>
<dbReference type="RefSeq" id="WP_380762573.1">
    <property type="nucleotide sequence ID" value="NZ_JBHSRF010000106.1"/>
</dbReference>
<gene>
    <name evidence="5" type="ORF">ACFP1K_37535</name>
</gene>
<dbReference type="InterPro" id="IPR040442">
    <property type="entry name" value="Pyrv_kinase-like_dom_sf"/>
</dbReference>
<evidence type="ECO:0000313" key="5">
    <source>
        <dbReference type="EMBL" id="MFC6086918.1"/>
    </source>
</evidence>
<dbReference type="EMBL" id="JBHSRF010000106">
    <property type="protein sequence ID" value="MFC6086918.1"/>
    <property type="molecule type" value="Genomic_DNA"/>
</dbReference>
<dbReference type="Gene3D" id="3.20.20.60">
    <property type="entry name" value="Phosphoenolpyruvate-binding domains"/>
    <property type="match status" value="1"/>
</dbReference>
<keyword evidence="2" id="KW-0479">Metal-binding</keyword>
<name>A0ABW1NV14_9ACTN</name>